<name>A0A1S2Z1D9_CICAR</name>
<dbReference type="InterPro" id="IPR004843">
    <property type="entry name" value="Calcineurin-like_PHP"/>
</dbReference>
<dbReference type="GO" id="GO:0003993">
    <property type="term" value="F:acid phosphatase activity"/>
    <property type="evidence" value="ECO:0007669"/>
    <property type="project" value="UniProtKB-UniRule"/>
</dbReference>
<dbReference type="Proteomes" id="UP000087171">
    <property type="component" value="Unplaced"/>
</dbReference>
<keyword evidence="8" id="KW-0862">Zinc</keyword>
<dbReference type="GO" id="GO:0046872">
    <property type="term" value="F:metal ion binding"/>
    <property type="evidence" value="ECO:0007669"/>
    <property type="project" value="UniProtKB-KW"/>
</dbReference>
<dbReference type="PANTHER" id="PTHR10161:SF44">
    <property type="entry name" value="PURPLE ACID PHOSPHATASE"/>
    <property type="match status" value="1"/>
</dbReference>
<keyword evidence="12" id="KW-1133">Transmembrane helix</keyword>
<dbReference type="CDD" id="cd07378">
    <property type="entry name" value="MPP_ACP5"/>
    <property type="match status" value="1"/>
</dbReference>
<dbReference type="InterPro" id="IPR024927">
    <property type="entry name" value="Acid_PPase"/>
</dbReference>
<evidence type="ECO:0000256" key="8">
    <source>
        <dbReference type="ARBA" id="ARBA00022833"/>
    </source>
</evidence>
<feature type="binding site" evidence="11">
    <location>
        <position position="248"/>
    </location>
    <ligand>
        <name>Fe cation</name>
        <dbReference type="ChEBI" id="CHEBI:24875"/>
        <label>1</label>
    </ligand>
</feature>
<dbReference type="InterPro" id="IPR029052">
    <property type="entry name" value="Metallo-depent_PP-like"/>
</dbReference>
<feature type="transmembrane region" description="Helical" evidence="12">
    <location>
        <begin position="6"/>
        <end position="25"/>
    </location>
</feature>
<evidence type="ECO:0000256" key="3">
    <source>
        <dbReference type="ARBA" id="ARBA00008723"/>
    </source>
</evidence>
<reference evidence="15" key="1">
    <citation type="submission" date="2025-08" db="UniProtKB">
        <authorList>
            <consortium name="RefSeq"/>
        </authorList>
    </citation>
    <scope>IDENTIFICATION</scope>
    <source>
        <tissue evidence="15">Etiolated seedlings</tissue>
    </source>
</reference>
<dbReference type="PaxDb" id="3827-XP_004513247.1"/>
<dbReference type="Gene3D" id="3.60.21.10">
    <property type="match status" value="1"/>
</dbReference>
<comment type="subcellular location">
    <subcellularLocation>
        <location evidence="2">Secreted</location>
    </subcellularLocation>
</comment>
<evidence type="ECO:0000313" key="14">
    <source>
        <dbReference type="Proteomes" id="UP000087171"/>
    </source>
</evidence>
<dbReference type="SUPFAM" id="SSF56300">
    <property type="entry name" value="Metallo-dependent phosphatases"/>
    <property type="match status" value="1"/>
</dbReference>
<feature type="binding site" evidence="11">
    <location>
        <position position="246"/>
    </location>
    <ligand>
        <name>Fe cation</name>
        <dbReference type="ChEBI" id="CHEBI:24875"/>
        <label>2</label>
    </ligand>
</feature>
<dbReference type="OrthoDB" id="411211at2759"/>
<feature type="binding site" evidence="11">
    <location>
        <position position="80"/>
    </location>
    <ligand>
        <name>Fe cation</name>
        <dbReference type="ChEBI" id="CHEBI:24875"/>
        <label>2</label>
    </ligand>
</feature>
<keyword evidence="10 11" id="KW-0408">Iron</keyword>
<evidence type="ECO:0000256" key="4">
    <source>
        <dbReference type="ARBA" id="ARBA00022525"/>
    </source>
</evidence>
<evidence type="ECO:0000256" key="6">
    <source>
        <dbReference type="ARBA" id="ARBA00022729"/>
    </source>
</evidence>
<keyword evidence="6" id="KW-0732">Signal</keyword>
<sequence>MASPSSHLHLAAIILCIYFVVPIFAELQRFQHQPKHDGSVSYLVIGDWGRKGRYNQSRVATQMGKVGEKLDIDFVVSTGDNFYTNGLKGVNDPAFLKSFSKIYTAKSLQKKWYTVLGNHDYRGNVPAQLSPLLRKIDNRWFCQRSFILNAGVAEFFFIDTTPFINDYYNFSEHFYDWRGVSPRKFYLNNLLKEFESALMKSNAIWKIVVGHHAIRSIGHHGDSPELVKYLIPILKANHVDVYMNGHDHCLQHISSIDGQLLYLTSGAGSKAWRGDIKESQFDVVKFFYDGQGFMSVQMTDIDANFAFYDVFGENIHHWNLSKYSMHSSV</sequence>
<evidence type="ECO:0000256" key="2">
    <source>
        <dbReference type="ARBA" id="ARBA00004613"/>
    </source>
</evidence>
<comment type="catalytic activity">
    <reaction evidence="1 10">
        <text>a phosphate monoester + H2O = an alcohol + phosphate</text>
        <dbReference type="Rhea" id="RHEA:15017"/>
        <dbReference type="ChEBI" id="CHEBI:15377"/>
        <dbReference type="ChEBI" id="CHEBI:30879"/>
        <dbReference type="ChEBI" id="CHEBI:43474"/>
        <dbReference type="ChEBI" id="CHEBI:67140"/>
        <dbReference type="EC" id="3.1.3.2"/>
    </reaction>
</comment>
<keyword evidence="5 11" id="KW-0479">Metal-binding</keyword>
<dbReference type="GO" id="GO:0005576">
    <property type="term" value="C:extracellular region"/>
    <property type="evidence" value="ECO:0007669"/>
    <property type="project" value="UniProtKB-SubCell"/>
</dbReference>
<dbReference type="eggNOG" id="KOG2679">
    <property type="taxonomic scope" value="Eukaryota"/>
</dbReference>
<dbReference type="FunFam" id="3.60.21.10:FF:000027">
    <property type="entry name" value="Purple acid phosphatase"/>
    <property type="match status" value="1"/>
</dbReference>
<feature type="binding site" evidence="11">
    <location>
        <position position="83"/>
    </location>
    <ligand>
        <name>Fe cation</name>
        <dbReference type="ChEBI" id="CHEBI:24875"/>
        <label>1</label>
    </ligand>
</feature>
<organism evidence="14 15">
    <name type="scientific">Cicer arietinum</name>
    <name type="common">Chickpea</name>
    <name type="synonym">Garbanzo</name>
    <dbReference type="NCBI Taxonomy" id="3827"/>
    <lineage>
        <taxon>Eukaryota</taxon>
        <taxon>Viridiplantae</taxon>
        <taxon>Streptophyta</taxon>
        <taxon>Embryophyta</taxon>
        <taxon>Tracheophyta</taxon>
        <taxon>Spermatophyta</taxon>
        <taxon>Magnoliopsida</taxon>
        <taxon>eudicotyledons</taxon>
        <taxon>Gunneridae</taxon>
        <taxon>Pentapetalae</taxon>
        <taxon>rosids</taxon>
        <taxon>fabids</taxon>
        <taxon>Fabales</taxon>
        <taxon>Fabaceae</taxon>
        <taxon>Papilionoideae</taxon>
        <taxon>50 kb inversion clade</taxon>
        <taxon>NPAAA clade</taxon>
        <taxon>Hologalegina</taxon>
        <taxon>IRL clade</taxon>
        <taxon>Cicereae</taxon>
        <taxon>Cicer</taxon>
    </lineage>
</organism>
<evidence type="ECO:0000256" key="11">
    <source>
        <dbReference type="PIRSR" id="PIRSR000898-1"/>
    </source>
</evidence>
<dbReference type="RefSeq" id="XP_004513247.1">
    <property type="nucleotide sequence ID" value="XM_004513190.3"/>
</dbReference>
<dbReference type="InterPro" id="IPR051558">
    <property type="entry name" value="Metallophosphoesterase_PAP"/>
</dbReference>
<feature type="binding site" evidence="11">
    <location>
        <position position="47"/>
    </location>
    <ligand>
        <name>Fe cation</name>
        <dbReference type="ChEBI" id="CHEBI:24875"/>
        <label>1</label>
    </ligand>
</feature>
<keyword evidence="12" id="KW-0472">Membrane</keyword>
<evidence type="ECO:0000256" key="12">
    <source>
        <dbReference type="SAM" id="Phobius"/>
    </source>
</evidence>
<dbReference type="KEGG" id="cam:101508310"/>
<dbReference type="PANTHER" id="PTHR10161">
    <property type="entry name" value="TARTRATE-RESISTANT ACID PHOSPHATASE TYPE 5"/>
    <property type="match status" value="1"/>
</dbReference>
<feature type="domain" description="Calcineurin-like phosphoesterase" evidence="13">
    <location>
        <begin position="42"/>
        <end position="249"/>
    </location>
</feature>
<proteinExistence type="inferred from homology"/>
<keyword evidence="14" id="KW-1185">Reference proteome</keyword>
<accession>A0A1S2Z1D9</accession>
<feature type="binding site" evidence="11">
    <location>
        <position position="80"/>
    </location>
    <ligand>
        <name>Fe cation</name>
        <dbReference type="ChEBI" id="CHEBI:24875"/>
        <label>1</label>
    </ligand>
</feature>
<evidence type="ECO:0000256" key="9">
    <source>
        <dbReference type="ARBA" id="ARBA00023180"/>
    </source>
</evidence>
<protein>
    <recommendedName>
        <fullName evidence="10">Purple acid phosphatase</fullName>
        <ecNumber evidence="10">3.1.3.2</ecNumber>
    </recommendedName>
</protein>
<comment type="similarity">
    <text evidence="3">Belongs to the metallophosphoesterase superfamily. Purple acid phosphatase family.</text>
</comment>
<feature type="binding site" evidence="11">
    <location>
        <position position="211"/>
    </location>
    <ligand>
        <name>Fe cation</name>
        <dbReference type="ChEBI" id="CHEBI:24875"/>
        <label>2</label>
    </ligand>
</feature>
<evidence type="ECO:0000313" key="15">
    <source>
        <dbReference type="RefSeq" id="XP_004513247.1"/>
    </source>
</evidence>
<keyword evidence="7 10" id="KW-0378">Hydrolase</keyword>
<evidence type="ECO:0000256" key="7">
    <source>
        <dbReference type="ARBA" id="ARBA00022801"/>
    </source>
</evidence>
<comment type="cofactor">
    <cofactor evidence="11">
        <name>Fe cation</name>
        <dbReference type="ChEBI" id="CHEBI:24875"/>
    </cofactor>
    <text evidence="11">Binds 2 iron ions per subunit.</text>
</comment>
<dbReference type="Pfam" id="PF00149">
    <property type="entry name" value="Metallophos"/>
    <property type="match status" value="1"/>
</dbReference>
<evidence type="ECO:0000259" key="13">
    <source>
        <dbReference type="Pfam" id="PF00149"/>
    </source>
</evidence>
<dbReference type="STRING" id="3827.A0A1S2Z1D9"/>
<keyword evidence="12" id="KW-0812">Transmembrane</keyword>
<evidence type="ECO:0000256" key="10">
    <source>
        <dbReference type="PIRNR" id="PIRNR000898"/>
    </source>
</evidence>
<dbReference type="EC" id="3.1.3.2" evidence="10"/>
<dbReference type="AlphaFoldDB" id="A0A1S2Z1D9"/>
<evidence type="ECO:0000256" key="1">
    <source>
        <dbReference type="ARBA" id="ARBA00000032"/>
    </source>
</evidence>
<keyword evidence="9" id="KW-0325">Glycoprotein</keyword>
<evidence type="ECO:0000256" key="5">
    <source>
        <dbReference type="ARBA" id="ARBA00022723"/>
    </source>
</evidence>
<dbReference type="GeneID" id="101508310"/>
<dbReference type="PIRSF" id="PIRSF000898">
    <property type="entry name" value="Acid_Ptase_5"/>
    <property type="match status" value="1"/>
</dbReference>
<feature type="binding site" evidence="11">
    <location>
        <position position="118"/>
    </location>
    <ligand>
        <name>Fe cation</name>
        <dbReference type="ChEBI" id="CHEBI:24875"/>
        <label>2</label>
    </ligand>
</feature>
<gene>
    <name evidence="15" type="primary">LOC101508310</name>
</gene>
<keyword evidence="4" id="KW-0964">Secreted</keyword>